<dbReference type="Proteomes" id="UP001607302">
    <property type="component" value="Unassembled WGS sequence"/>
</dbReference>
<keyword evidence="2" id="KW-1185">Reference proteome</keyword>
<organism evidence="1 2">
    <name type="scientific">Vespula squamosa</name>
    <name type="common">Southern yellow jacket</name>
    <name type="synonym">Wasp</name>
    <dbReference type="NCBI Taxonomy" id="30214"/>
    <lineage>
        <taxon>Eukaryota</taxon>
        <taxon>Metazoa</taxon>
        <taxon>Ecdysozoa</taxon>
        <taxon>Arthropoda</taxon>
        <taxon>Hexapoda</taxon>
        <taxon>Insecta</taxon>
        <taxon>Pterygota</taxon>
        <taxon>Neoptera</taxon>
        <taxon>Endopterygota</taxon>
        <taxon>Hymenoptera</taxon>
        <taxon>Apocrita</taxon>
        <taxon>Aculeata</taxon>
        <taxon>Vespoidea</taxon>
        <taxon>Vespidae</taxon>
        <taxon>Vespinae</taxon>
        <taxon>Vespula</taxon>
    </lineage>
</organism>
<sequence length="154" mass="17189">MMELPLEKSGQEMNVAESSCKDITKIQYVSVDIESSIEYVDKPTPIQNFYDGQGVFLFDTLRKKQLTFQNRIVIGGDSNLPNLGISVIDKATLNEKIKLTAAIDVQVTATFRESVQRRVNNTHVNVLIGITADVLIELMPTHHGDNSVKLDLEI</sequence>
<name>A0ABD2BG20_VESSQ</name>
<evidence type="ECO:0000313" key="1">
    <source>
        <dbReference type="EMBL" id="KAL2731711.1"/>
    </source>
</evidence>
<gene>
    <name evidence="1" type="ORF">V1478_004766</name>
</gene>
<dbReference type="AlphaFoldDB" id="A0ABD2BG20"/>
<dbReference type="EMBL" id="JAUDFV010000104">
    <property type="protein sequence ID" value="KAL2731711.1"/>
    <property type="molecule type" value="Genomic_DNA"/>
</dbReference>
<proteinExistence type="predicted"/>
<comment type="caution">
    <text evidence="1">The sequence shown here is derived from an EMBL/GenBank/DDBJ whole genome shotgun (WGS) entry which is preliminary data.</text>
</comment>
<accession>A0ABD2BG20</accession>
<protein>
    <submittedName>
        <fullName evidence="1">Fatty acyl-CoA reductase wat-like</fullName>
    </submittedName>
</protein>
<evidence type="ECO:0000313" key="2">
    <source>
        <dbReference type="Proteomes" id="UP001607302"/>
    </source>
</evidence>
<reference evidence="1 2" key="1">
    <citation type="journal article" date="2024" name="Ann. Entomol. Soc. Am.">
        <title>Genomic analyses of the southern and eastern yellowjacket wasps (Hymenoptera: Vespidae) reveal evolutionary signatures of social life.</title>
        <authorList>
            <person name="Catto M.A."/>
            <person name="Caine P.B."/>
            <person name="Orr S.E."/>
            <person name="Hunt B.G."/>
            <person name="Goodisman M.A.D."/>
        </authorList>
    </citation>
    <scope>NUCLEOTIDE SEQUENCE [LARGE SCALE GENOMIC DNA]</scope>
    <source>
        <strain evidence="1">233</strain>
        <tissue evidence="1">Head and thorax</tissue>
    </source>
</reference>